<keyword evidence="2" id="KW-1185">Reference proteome</keyword>
<accession>A0AAW1F1E6</accession>
<dbReference type="EMBL" id="JBCEZU010000111">
    <property type="protein sequence ID" value="KAK9528436.1"/>
    <property type="molecule type" value="Genomic_DNA"/>
</dbReference>
<organism evidence="1 2">
    <name type="scientific">Zoarces viviparus</name>
    <name type="common">Viviparous eelpout</name>
    <name type="synonym">Blennius viviparus</name>
    <dbReference type="NCBI Taxonomy" id="48416"/>
    <lineage>
        <taxon>Eukaryota</taxon>
        <taxon>Metazoa</taxon>
        <taxon>Chordata</taxon>
        <taxon>Craniata</taxon>
        <taxon>Vertebrata</taxon>
        <taxon>Euteleostomi</taxon>
        <taxon>Actinopterygii</taxon>
        <taxon>Neopterygii</taxon>
        <taxon>Teleostei</taxon>
        <taxon>Neoteleostei</taxon>
        <taxon>Acanthomorphata</taxon>
        <taxon>Eupercaria</taxon>
        <taxon>Perciformes</taxon>
        <taxon>Cottioidei</taxon>
        <taxon>Zoarcales</taxon>
        <taxon>Zoarcidae</taxon>
        <taxon>Zoarcinae</taxon>
        <taxon>Zoarces</taxon>
    </lineage>
</organism>
<reference evidence="1 2" key="1">
    <citation type="journal article" date="2024" name="Genome Biol. Evol.">
        <title>Chromosome-level genome assembly of the viviparous eelpout Zoarces viviparus.</title>
        <authorList>
            <person name="Fuhrmann N."/>
            <person name="Brasseur M.V."/>
            <person name="Bakowski C.E."/>
            <person name="Podsiadlowski L."/>
            <person name="Prost S."/>
            <person name="Krehenwinkel H."/>
            <person name="Mayer C."/>
        </authorList>
    </citation>
    <scope>NUCLEOTIDE SEQUENCE [LARGE SCALE GENOMIC DNA]</scope>
    <source>
        <strain evidence="1">NO-MEL_2022_Ind0_liver</strain>
    </source>
</reference>
<evidence type="ECO:0000313" key="2">
    <source>
        <dbReference type="Proteomes" id="UP001488805"/>
    </source>
</evidence>
<dbReference type="AlphaFoldDB" id="A0AAW1F1E6"/>
<sequence>MAISLSAVFLYKKKQWAGCFGMYYSNAADTLLTVSRNAVTESEVGWTELWTRPLQEKLCWQKSLPGVVEEIHPHQLFW</sequence>
<protein>
    <submittedName>
        <fullName evidence="1">Uncharacterized protein</fullName>
    </submittedName>
</protein>
<proteinExistence type="predicted"/>
<dbReference type="Proteomes" id="UP001488805">
    <property type="component" value="Unassembled WGS sequence"/>
</dbReference>
<name>A0AAW1F1E6_ZOAVI</name>
<evidence type="ECO:0000313" key="1">
    <source>
        <dbReference type="EMBL" id="KAK9528436.1"/>
    </source>
</evidence>
<comment type="caution">
    <text evidence="1">The sequence shown here is derived from an EMBL/GenBank/DDBJ whole genome shotgun (WGS) entry which is preliminary data.</text>
</comment>
<gene>
    <name evidence="1" type="ORF">VZT92_012596</name>
</gene>